<name>I0Z7T3_COCSC</name>
<evidence type="ECO:0000313" key="3">
    <source>
        <dbReference type="Proteomes" id="UP000007264"/>
    </source>
</evidence>
<proteinExistence type="predicted"/>
<dbReference type="RefSeq" id="XP_005651246.1">
    <property type="nucleotide sequence ID" value="XM_005651189.1"/>
</dbReference>
<organism evidence="2 3">
    <name type="scientific">Coccomyxa subellipsoidea (strain C-169)</name>
    <name type="common">Green microalga</name>
    <dbReference type="NCBI Taxonomy" id="574566"/>
    <lineage>
        <taxon>Eukaryota</taxon>
        <taxon>Viridiplantae</taxon>
        <taxon>Chlorophyta</taxon>
        <taxon>core chlorophytes</taxon>
        <taxon>Trebouxiophyceae</taxon>
        <taxon>Trebouxiophyceae incertae sedis</taxon>
        <taxon>Coccomyxaceae</taxon>
        <taxon>Coccomyxa</taxon>
        <taxon>Coccomyxa subellipsoidea</taxon>
    </lineage>
</organism>
<evidence type="ECO:0000256" key="1">
    <source>
        <dbReference type="SAM" id="MobiDB-lite"/>
    </source>
</evidence>
<dbReference type="EMBL" id="AGSI01000002">
    <property type="protein sequence ID" value="EIE26702.1"/>
    <property type="molecule type" value="Genomic_DNA"/>
</dbReference>
<dbReference type="AlphaFoldDB" id="I0Z7T3"/>
<evidence type="ECO:0000313" key="2">
    <source>
        <dbReference type="EMBL" id="EIE26702.1"/>
    </source>
</evidence>
<dbReference type="GeneID" id="17044712"/>
<reference evidence="2 3" key="1">
    <citation type="journal article" date="2012" name="Genome Biol.">
        <title>The genome of the polar eukaryotic microalga coccomyxa subellipsoidea reveals traits of cold adaptation.</title>
        <authorList>
            <person name="Blanc G."/>
            <person name="Agarkova I."/>
            <person name="Grimwood J."/>
            <person name="Kuo A."/>
            <person name="Brueggeman A."/>
            <person name="Dunigan D."/>
            <person name="Gurnon J."/>
            <person name="Ladunga I."/>
            <person name="Lindquist E."/>
            <person name="Lucas S."/>
            <person name="Pangilinan J."/>
            <person name="Proschold T."/>
            <person name="Salamov A."/>
            <person name="Schmutz J."/>
            <person name="Weeks D."/>
            <person name="Yamada T."/>
            <person name="Claverie J.M."/>
            <person name="Grigoriev I."/>
            <person name="Van Etten J."/>
            <person name="Lomsadze A."/>
            <person name="Borodovsky M."/>
        </authorList>
    </citation>
    <scope>NUCLEOTIDE SEQUENCE [LARGE SCALE GENOMIC DNA]</scope>
    <source>
        <strain evidence="2 3">C-169</strain>
    </source>
</reference>
<accession>I0Z7T3</accession>
<protein>
    <submittedName>
        <fullName evidence="2">Uncharacterized protein</fullName>
    </submittedName>
</protein>
<dbReference type="Proteomes" id="UP000007264">
    <property type="component" value="Unassembled WGS sequence"/>
</dbReference>
<comment type="caution">
    <text evidence="2">The sequence shown here is derived from an EMBL/GenBank/DDBJ whole genome shotgun (WGS) entry which is preliminary data.</text>
</comment>
<dbReference type="KEGG" id="csl:COCSUDRAFT_32247"/>
<keyword evidence="3" id="KW-1185">Reference proteome</keyword>
<feature type="region of interest" description="Disordered" evidence="1">
    <location>
        <begin position="83"/>
        <end position="105"/>
    </location>
</feature>
<gene>
    <name evidence="2" type="ORF">COCSUDRAFT_32247</name>
</gene>
<sequence>MVQMELVLLGSSCQRIYAARVNDESAVAAQVTMLSIARSCTFVGMNCRVSTTHPGAKTTYCGELNGVNEMVPTSHALTRAPARVPKISTSAPGQKPWVSFRDCEP</sequence>